<name>A0A5N7JSX9_9PSED</name>
<evidence type="ECO:0000313" key="1">
    <source>
        <dbReference type="EMBL" id="MPQ84504.1"/>
    </source>
</evidence>
<accession>A0A5N7JSX9</accession>
<evidence type="ECO:0000313" key="2">
    <source>
        <dbReference type="Proteomes" id="UP000325438"/>
    </source>
</evidence>
<sequence>MVDPQIKALADQVQANTVQIQTESLARAVADEGLAKRVGSLEAVLASQLQSNDWVQGLSGWMINQSTGEFEINSAKIQVGSLPSDPQLISVTAGTWPESDLPANAFGRYAFIGAELAKIPSECRESAEFTTEDLSSDCDGSDMRTTLTYERRETAEEAKVRSEKAKVAGTRICLSNGVLTVVHDGVTRLRVDNLAKPEDLPPFVVMGETVYMNQALIDEGVAAYLKNQIYQLSRPDGTVSEKIKEVISFELRPGGLLWRKR</sequence>
<reference evidence="1 2" key="1">
    <citation type="submission" date="2019-09" db="EMBL/GenBank/DDBJ databases">
        <title>The draft genomes of Allium pathogen Pseudomonas sp.</title>
        <authorList>
            <person name="Fujikawa T."/>
            <person name="Sawada H."/>
        </authorList>
    </citation>
    <scope>NUCLEOTIDE SEQUENCE [LARGE SCALE GENOMIC DNA]</scope>
    <source>
        <strain evidence="1 2">MAFF 730085</strain>
    </source>
</reference>
<dbReference type="EMBL" id="VUBA01000059">
    <property type="protein sequence ID" value="MPQ84504.1"/>
    <property type="molecule type" value="Genomic_DNA"/>
</dbReference>
<comment type="caution">
    <text evidence="1">The sequence shown here is derived from an EMBL/GenBank/DDBJ whole genome shotgun (WGS) entry which is preliminary data.</text>
</comment>
<dbReference type="Proteomes" id="UP000325438">
    <property type="component" value="Unassembled WGS sequence"/>
</dbReference>
<organism evidence="1 2">
    <name type="scientific">Pseudomonas kitaguniensis</name>
    <dbReference type="NCBI Taxonomy" id="2607908"/>
    <lineage>
        <taxon>Bacteria</taxon>
        <taxon>Pseudomonadati</taxon>
        <taxon>Pseudomonadota</taxon>
        <taxon>Gammaproteobacteria</taxon>
        <taxon>Pseudomonadales</taxon>
        <taxon>Pseudomonadaceae</taxon>
        <taxon>Pseudomonas</taxon>
    </lineage>
</organism>
<proteinExistence type="predicted"/>
<gene>
    <name evidence="1" type="ORF">F0170_11205</name>
</gene>
<dbReference type="AlphaFoldDB" id="A0A5N7JSX9"/>
<dbReference type="RefSeq" id="WP_152749375.1">
    <property type="nucleotide sequence ID" value="NZ_VUBA01000059.1"/>
</dbReference>
<protein>
    <recommendedName>
        <fullName evidence="3">DUF1983 domain-containing protein</fullName>
    </recommendedName>
</protein>
<evidence type="ECO:0008006" key="3">
    <source>
        <dbReference type="Google" id="ProtNLM"/>
    </source>
</evidence>